<organism evidence="7 8">
    <name type="scientific">Passalora fulva</name>
    <name type="common">Tomato leaf mold</name>
    <name type="synonym">Cladosporium fulvum</name>
    <dbReference type="NCBI Taxonomy" id="5499"/>
    <lineage>
        <taxon>Eukaryota</taxon>
        <taxon>Fungi</taxon>
        <taxon>Dikarya</taxon>
        <taxon>Ascomycota</taxon>
        <taxon>Pezizomycotina</taxon>
        <taxon>Dothideomycetes</taxon>
        <taxon>Dothideomycetidae</taxon>
        <taxon>Mycosphaerellales</taxon>
        <taxon>Mycosphaerellaceae</taxon>
        <taxon>Fulvia</taxon>
    </lineage>
</organism>
<keyword evidence="3" id="KW-0285">Flavoprotein</keyword>
<dbReference type="InterPro" id="IPR016167">
    <property type="entry name" value="FAD-bd_PCMH_sub1"/>
</dbReference>
<evidence type="ECO:0000256" key="2">
    <source>
        <dbReference type="ARBA" id="ARBA00005466"/>
    </source>
</evidence>
<proteinExistence type="inferred from homology"/>
<evidence type="ECO:0000313" key="8">
    <source>
        <dbReference type="Proteomes" id="UP000756132"/>
    </source>
</evidence>
<dbReference type="Gene3D" id="3.40.462.20">
    <property type="match status" value="1"/>
</dbReference>
<dbReference type="InterPro" id="IPR036318">
    <property type="entry name" value="FAD-bd_PCMH-like_sf"/>
</dbReference>
<keyword evidence="4" id="KW-0274">FAD</keyword>
<dbReference type="GO" id="GO:0016491">
    <property type="term" value="F:oxidoreductase activity"/>
    <property type="evidence" value="ECO:0007669"/>
    <property type="project" value="UniProtKB-KW"/>
</dbReference>
<dbReference type="EMBL" id="CP090173">
    <property type="protein sequence ID" value="UJO23449.1"/>
    <property type="molecule type" value="Genomic_DNA"/>
</dbReference>
<comment type="cofactor">
    <cofactor evidence="1">
        <name>FAD</name>
        <dbReference type="ChEBI" id="CHEBI:57692"/>
    </cofactor>
</comment>
<dbReference type="SUPFAM" id="SSF56176">
    <property type="entry name" value="FAD-binding/transporter-associated domain-like"/>
    <property type="match status" value="1"/>
</dbReference>
<protein>
    <submittedName>
        <fullName evidence="7">FAD-linked oxidoreductase pyvE</fullName>
    </submittedName>
</protein>
<dbReference type="PANTHER" id="PTHR42973">
    <property type="entry name" value="BINDING OXIDOREDUCTASE, PUTATIVE (AFU_ORTHOLOGUE AFUA_1G17690)-RELATED"/>
    <property type="match status" value="1"/>
</dbReference>
<comment type="similarity">
    <text evidence="2">Belongs to the oxygen-dependent FAD-linked oxidoreductase family.</text>
</comment>
<dbReference type="InterPro" id="IPR050416">
    <property type="entry name" value="FAD-linked_Oxidoreductase"/>
</dbReference>
<dbReference type="Gene3D" id="3.30.43.10">
    <property type="entry name" value="Uridine Diphospho-n-acetylenolpyruvylglucosamine Reductase, domain 2"/>
    <property type="match status" value="1"/>
</dbReference>
<evidence type="ECO:0000313" key="7">
    <source>
        <dbReference type="EMBL" id="UJO23449.1"/>
    </source>
</evidence>
<evidence type="ECO:0000256" key="5">
    <source>
        <dbReference type="ARBA" id="ARBA00023002"/>
    </source>
</evidence>
<dbReference type="Proteomes" id="UP000756132">
    <property type="component" value="Chromosome 11"/>
</dbReference>
<evidence type="ECO:0000259" key="6">
    <source>
        <dbReference type="PROSITE" id="PS51387"/>
    </source>
</evidence>
<dbReference type="OrthoDB" id="415825at2759"/>
<reference evidence="7" key="1">
    <citation type="submission" date="2021-12" db="EMBL/GenBank/DDBJ databases">
        <authorList>
            <person name="Zaccaron A."/>
            <person name="Stergiopoulos I."/>
        </authorList>
    </citation>
    <scope>NUCLEOTIDE SEQUENCE</scope>
    <source>
        <strain evidence="7">Race5_Kim</strain>
    </source>
</reference>
<evidence type="ECO:0000256" key="3">
    <source>
        <dbReference type="ARBA" id="ARBA00022630"/>
    </source>
</evidence>
<keyword evidence="8" id="KW-1185">Reference proteome</keyword>
<evidence type="ECO:0000256" key="4">
    <source>
        <dbReference type="ARBA" id="ARBA00022827"/>
    </source>
</evidence>
<accession>A0A9Q8PJC2</accession>
<dbReference type="RefSeq" id="XP_047767815.1">
    <property type="nucleotide sequence ID" value="XM_047911893.1"/>
</dbReference>
<dbReference type="GO" id="GO:0071949">
    <property type="term" value="F:FAD binding"/>
    <property type="evidence" value="ECO:0007669"/>
    <property type="project" value="InterPro"/>
</dbReference>
<feature type="domain" description="FAD-binding PCMH-type" evidence="6">
    <location>
        <begin position="40"/>
        <end position="211"/>
    </location>
</feature>
<dbReference type="InterPro" id="IPR006094">
    <property type="entry name" value="Oxid_FAD_bind_N"/>
</dbReference>
<sequence length="495" mass="53288">MPWQQLVEHTHLDPPHGSNSCELPCPYFGQSATIERWSRAAEKPAGVSVMPTRAEEVAIAVKYATEHGLNLAVKGGGHSTSGASSTDGGVLINLGKMRQVNVDVDNKLLHVQGGALWHDVDQAAWKHGLATVGGTVADTGVGGLTLGGGYGHLTGKYGLVFDNVVSCTVVLASGEIVKASESENPDLFWALGGAGQNFGVTVEFVFKAYPPGEMFTGMLAFPPTPDVIEEIAAAGNELYQVRDGPQGPETRAQGRCGSLVVLAKPPDAGGQTMILALHAFNGTEEEGRKLLKPFFDIGPVVNTMAMQPYPTVNNLVPAVIGARSSMKGAAFMLPIRAGFMSEVMTKYDEFVSSNEDAAHSLVAWELYDSVKVTSLDNGSYANRGYHLNGLVMPTWFKQENDAVCRQWARDISEMWKTELQKQGEETGEGVDGGIGRRGHKGAVMLYGNYDESDMTKRGIDIFGENYERLQQLKAKYDPSNMFDKLFAITPAPAKL</sequence>
<dbReference type="PANTHER" id="PTHR42973:SF39">
    <property type="entry name" value="FAD-BINDING PCMH-TYPE DOMAIN-CONTAINING PROTEIN"/>
    <property type="match status" value="1"/>
</dbReference>
<gene>
    <name evidence="7" type="ORF">CLAFUR5_12745</name>
</gene>
<dbReference type="PROSITE" id="PS51387">
    <property type="entry name" value="FAD_PCMH"/>
    <property type="match status" value="1"/>
</dbReference>
<dbReference type="AlphaFoldDB" id="A0A9Q8PJC2"/>
<reference evidence="7" key="2">
    <citation type="journal article" date="2022" name="Microb. Genom.">
        <title>A chromosome-scale genome assembly of the tomato pathogen Cladosporium fulvum reveals a compartmentalized genome architecture and the presence of a dispensable chromosome.</title>
        <authorList>
            <person name="Zaccaron A.Z."/>
            <person name="Chen L.H."/>
            <person name="Samaras A."/>
            <person name="Stergiopoulos I."/>
        </authorList>
    </citation>
    <scope>NUCLEOTIDE SEQUENCE</scope>
    <source>
        <strain evidence="7">Race5_Kim</strain>
    </source>
</reference>
<dbReference type="KEGG" id="ffu:CLAFUR5_12745"/>
<dbReference type="InterPro" id="IPR016169">
    <property type="entry name" value="FAD-bd_PCMH_sub2"/>
</dbReference>
<name>A0A9Q8PJC2_PASFU</name>
<keyword evidence="5" id="KW-0560">Oxidoreductase</keyword>
<dbReference type="Gene3D" id="3.30.465.10">
    <property type="match status" value="1"/>
</dbReference>
<dbReference type="InterPro" id="IPR012951">
    <property type="entry name" value="BBE"/>
</dbReference>
<dbReference type="Pfam" id="PF08031">
    <property type="entry name" value="BBE"/>
    <property type="match status" value="1"/>
</dbReference>
<dbReference type="Pfam" id="PF01565">
    <property type="entry name" value="FAD_binding_4"/>
    <property type="match status" value="1"/>
</dbReference>
<dbReference type="InterPro" id="IPR016166">
    <property type="entry name" value="FAD-bd_PCMH"/>
</dbReference>
<evidence type="ECO:0000256" key="1">
    <source>
        <dbReference type="ARBA" id="ARBA00001974"/>
    </source>
</evidence>
<dbReference type="GeneID" id="71992623"/>